<dbReference type="PROSITE" id="PS51257">
    <property type="entry name" value="PROKAR_LIPOPROTEIN"/>
    <property type="match status" value="1"/>
</dbReference>
<feature type="region of interest" description="Disordered" evidence="1">
    <location>
        <begin position="183"/>
        <end position="223"/>
    </location>
</feature>
<sequence>MKKSALILLLALCSCEATQSDREKTLPVALHTEQLTVPLRSDGRFEEELLRQTVATLGGQTEISADIVGLMPEPAEQIIPRLVALGLEPDRVHVAPISGDYQAGRPILILSRTQAVLPDCSKIMRSGWLGDVTPSIENMGRCVQNNNLAQMLADPSDLYRSPVPHPSSAERAALGVRRLNEGQDKTLPSDALGNGLAGSGLSGAGMAGGSSSGEQQLPGAAQL</sequence>
<evidence type="ECO:0000256" key="1">
    <source>
        <dbReference type="SAM" id="MobiDB-lite"/>
    </source>
</evidence>
<organism evidence="2 3">
    <name type="scientific">Acetobacter malorum</name>
    <dbReference type="NCBI Taxonomy" id="178901"/>
    <lineage>
        <taxon>Bacteria</taxon>
        <taxon>Pseudomonadati</taxon>
        <taxon>Pseudomonadota</taxon>
        <taxon>Alphaproteobacteria</taxon>
        <taxon>Acetobacterales</taxon>
        <taxon>Acetobacteraceae</taxon>
        <taxon>Acetobacter</taxon>
    </lineage>
</organism>
<dbReference type="AlphaFoldDB" id="A0A149UNK8"/>
<dbReference type="Proteomes" id="UP000075377">
    <property type="component" value="Unassembled WGS sequence"/>
</dbReference>
<evidence type="ECO:0008006" key="4">
    <source>
        <dbReference type="Google" id="ProtNLM"/>
    </source>
</evidence>
<protein>
    <recommendedName>
        <fullName evidence="4">Pilus assembly protein CpaD</fullName>
    </recommendedName>
</protein>
<dbReference type="InterPro" id="IPR019027">
    <property type="entry name" value="Pilus_biogenesis_CpaD-related"/>
</dbReference>
<reference evidence="2 3" key="1">
    <citation type="submission" date="2015-06" db="EMBL/GenBank/DDBJ databases">
        <title>Improved classification and identification of acetic acid bacteria using matrix-assisted laser desorption/ionization time-of-flight mass spectrometry; Gluconobacter nephelii and Gluconobacter uchimurae are later heterotypic synonyms of Gluconobacter japonicus and Gluconobacter oxydans, respectively.</title>
        <authorList>
            <person name="Li L."/>
            <person name="Cleenwerck I."/>
            <person name="De Vuyst L."/>
            <person name="Vandamme P."/>
        </authorList>
    </citation>
    <scope>NUCLEOTIDE SEQUENCE [LARGE SCALE GENOMIC DNA]</scope>
    <source>
        <strain evidence="2 3">LMG 1699</strain>
    </source>
</reference>
<dbReference type="EMBL" id="LHZX01000285">
    <property type="protein sequence ID" value="KXV69393.1"/>
    <property type="molecule type" value="Genomic_DNA"/>
</dbReference>
<name>A0A149UNK8_9PROT</name>
<dbReference type="PATRIC" id="fig|178901.14.peg.3313"/>
<accession>A0A149UNK8</accession>
<evidence type="ECO:0000313" key="2">
    <source>
        <dbReference type="EMBL" id="KXV69393.1"/>
    </source>
</evidence>
<feature type="compositionally biased region" description="Gly residues" evidence="1">
    <location>
        <begin position="195"/>
        <end position="211"/>
    </location>
</feature>
<dbReference type="Pfam" id="PF09476">
    <property type="entry name" value="Pilus_CpaD"/>
    <property type="match status" value="1"/>
</dbReference>
<evidence type="ECO:0000313" key="3">
    <source>
        <dbReference type="Proteomes" id="UP000075377"/>
    </source>
</evidence>
<comment type="caution">
    <text evidence="2">The sequence shown here is derived from an EMBL/GenBank/DDBJ whole genome shotgun (WGS) entry which is preliminary data.</text>
</comment>
<proteinExistence type="predicted"/>
<gene>
    <name evidence="2" type="ORF">AD951_06915</name>
</gene>